<comment type="caution">
    <text evidence="2">The sequence shown here is derived from an EMBL/GenBank/DDBJ whole genome shotgun (WGS) entry which is preliminary data.</text>
</comment>
<keyword evidence="3" id="KW-1185">Reference proteome</keyword>
<protein>
    <submittedName>
        <fullName evidence="2">Uncharacterized protein</fullName>
    </submittedName>
</protein>
<reference evidence="2 3" key="1">
    <citation type="journal article" date="2023" name="Int J Dairy Technol">
        <title>Genome based analysis of Pseudomonas paracarnis RQ057, a strain responsible for blue discoloration spoilage in processed cheese.</title>
        <authorList>
            <person name="Rodrigues Rd.S."/>
            <person name="Machado S.G."/>
            <person name="de Carvalho A.F."/>
            <person name="Nero L.A."/>
        </authorList>
    </citation>
    <scope>NUCLEOTIDE SEQUENCE [LARGE SCALE GENOMIC DNA]</scope>
    <source>
        <strain evidence="2 3">RQ057</strain>
    </source>
</reference>
<feature type="region of interest" description="Disordered" evidence="1">
    <location>
        <begin position="1"/>
        <end position="32"/>
    </location>
</feature>
<evidence type="ECO:0000313" key="2">
    <source>
        <dbReference type="EMBL" id="MEB3784123.1"/>
    </source>
</evidence>
<name>A0ABU6BUX6_9PSED</name>
<evidence type="ECO:0000256" key="1">
    <source>
        <dbReference type="SAM" id="MobiDB-lite"/>
    </source>
</evidence>
<dbReference type="RefSeq" id="WP_130175537.1">
    <property type="nucleotide sequence ID" value="NZ_CAJFCM010000001.1"/>
</dbReference>
<dbReference type="Proteomes" id="UP001336015">
    <property type="component" value="Unassembled WGS sequence"/>
</dbReference>
<organism evidence="2 3">
    <name type="scientific">Pseudomonas paracarnis</name>
    <dbReference type="NCBI Taxonomy" id="2750625"/>
    <lineage>
        <taxon>Bacteria</taxon>
        <taxon>Pseudomonadati</taxon>
        <taxon>Pseudomonadota</taxon>
        <taxon>Gammaproteobacteria</taxon>
        <taxon>Pseudomonadales</taxon>
        <taxon>Pseudomonadaceae</taxon>
        <taxon>Pseudomonas</taxon>
    </lineage>
</organism>
<sequence length="92" mass="10069">MNINGTQTPDIKNYFSPPPLSRSGADDQALRSRLEEMGIHSDSYTASASRFKKNDEDLSPGLRSIVLGGIDNAWSATALFNGLARKHAFRCL</sequence>
<proteinExistence type="predicted"/>
<feature type="compositionally biased region" description="Polar residues" evidence="1">
    <location>
        <begin position="1"/>
        <end position="10"/>
    </location>
</feature>
<gene>
    <name evidence="2" type="ORF">LLW09_16390</name>
</gene>
<accession>A0ABU6BUX6</accession>
<evidence type="ECO:0000313" key="3">
    <source>
        <dbReference type="Proteomes" id="UP001336015"/>
    </source>
</evidence>
<dbReference type="EMBL" id="JAJGWQ010000010">
    <property type="protein sequence ID" value="MEB3784123.1"/>
    <property type="molecule type" value="Genomic_DNA"/>
</dbReference>